<dbReference type="CDD" id="cd00082">
    <property type="entry name" value="HisKA"/>
    <property type="match status" value="1"/>
</dbReference>
<evidence type="ECO:0000313" key="12">
    <source>
        <dbReference type="Proteomes" id="UP000677265"/>
    </source>
</evidence>
<evidence type="ECO:0000256" key="5">
    <source>
        <dbReference type="ARBA" id="ARBA00022741"/>
    </source>
</evidence>
<dbReference type="PRINTS" id="PR00344">
    <property type="entry name" value="BCTRLSENSOR"/>
</dbReference>
<proteinExistence type="predicted"/>
<dbReference type="EMBL" id="JAGYPE020000002">
    <property type="protein sequence ID" value="MCH6264405.1"/>
    <property type="molecule type" value="Genomic_DNA"/>
</dbReference>
<keyword evidence="7 11" id="KW-0067">ATP-binding</keyword>
<dbReference type="InterPro" id="IPR036890">
    <property type="entry name" value="HATPase_C_sf"/>
</dbReference>
<keyword evidence="3" id="KW-0597">Phosphoprotein</keyword>
<sequence length="368" mass="42682">MDKKVGQFLIENEQKFIHFWEEQIIIHHYRDKPELILKNGHLMYHLITNSMLNGFSEEDVKLLAHKVALERVEANINIGEFVYNVNLGRSIIIKYLNLSGLMPEDFQTIIDLVNKQFDLFCFYAVSKYTEIKDKKLQEQNLFISQTHKDRLAILGQMSSSFVHEFRNPLTSVMGFIKLLKHEHPNLPYLDVVSQELDQLKFRITQFLHTSKLNTLAESQNEDITIHLLIEEVLDFLYPSIVDGNVQIHTNIDADICITGDRNELKQVFLNLLINAVDAVCEEENLRKIDIQTNIEDYQIKIRISNNGPTIDLEAVQLIFEPFFTTKKLGTGIGLFVCKNIVEKHHGEIECISDNHLTTFQLTFPIKQN</sequence>
<dbReference type="InterPro" id="IPR003661">
    <property type="entry name" value="HisK_dim/P_dom"/>
</dbReference>
<dbReference type="Pfam" id="PF00512">
    <property type="entry name" value="HisKA"/>
    <property type="match status" value="1"/>
</dbReference>
<dbReference type="Gene3D" id="3.30.565.10">
    <property type="entry name" value="Histidine kinase-like ATPase, C-terminal domain"/>
    <property type="match status" value="1"/>
</dbReference>
<dbReference type="GO" id="GO:0000155">
    <property type="term" value="F:phosphorelay sensor kinase activity"/>
    <property type="evidence" value="ECO:0007669"/>
    <property type="project" value="InterPro"/>
</dbReference>
<dbReference type="AlphaFoldDB" id="A0A942T5V4"/>
<comment type="catalytic activity">
    <reaction evidence="1">
        <text>ATP + protein L-histidine = ADP + protein N-phospho-L-histidine.</text>
        <dbReference type="EC" id="2.7.13.3"/>
    </reaction>
</comment>
<dbReference type="PANTHER" id="PTHR43065:SF46">
    <property type="entry name" value="C4-DICARBOXYLATE TRANSPORT SENSOR PROTEIN DCTB"/>
    <property type="match status" value="1"/>
</dbReference>
<dbReference type="EMBL" id="JAGYPE010000006">
    <property type="protein sequence ID" value="MBS4185653.1"/>
    <property type="molecule type" value="Genomic_DNA"/>
</dbReference>
<name>A0A942T5V4_9BACI</name>
<protein>
    <recommendedName>
        <fullName evidence="2">histidine kinase</fullName>
        <ecNumber evidence="2">2.7.13.3</ecNumber>
    </recommendedName>
</protein>
<dbReference type="Pfam" id="PF02518">
    <property type="entry name" value="HATPase_c"/>
    <property type="match status" value="1"/>
</dbReference>
<dbReference type="SUPFAM" id="SSF47384">
    <property type="entry name" value="Homodimeric domain of signal transducing histidine kinase"/>
    <property type="match status" value="1"/>
</dbReference>
<dbReference type="SMART" id="SM00387">
    <property type="entry name" value="HATPase_c"/>
    <property type="match status" value="1"/>
</dbReference>
<dbReference type="Gene3D" id="1.10.287.130">
    <property type="match status" value="1"/>
</dbReference>
<evidence type="ECO:0000256" key="6">
    <source>
        <dbReference type="ARBA" id="ARBA00022777"/>
    </source>
</evidence>
<dbReference type="EC" id="2.7.13.3" evidence="2"/>
<gene>
    <name evidence="11" type="ORF">KHB02_002525</name>
    <name evidence="10" type="ORF">KHB02_30155</name>
</gene>
<keyword evidence="12" id="KW-1185">Reference proteome</keyword>
<comment type="caution">
    <text evidence="10">The sequence shown here is derived from an EMBL/GenBank/DDBJ whole genome shotgun (WGS) entry which is preliminary data.</text>
</comment>
<dbReference type="Pfam" id="PF09385">
    <property type="entry name" value="HisK_N"/>
    <property type="match status" value="1"/>
</dbReference>
<dbReference type="SMART" id="SM00388">
    <property type="entry name" value="HisKA"/>
    <property type="match status" value="1"/>
</dbReference>
<dbReference type="InterPro" id="IPR005467">
    <property type="entry name" value="His_kinase_dom"/>
</dbReference>
<dbReference type="InterPro" id="IPR018984">
    <property type="entry name" value="Histidine_kinase_N"/>
</dbReference>
<dbReference type="InterPro" id="IPR003594">
    <property type="entry name" value="HATPase_dom"/>
</dbReference>
<dbReference type="GO" id="GO:0005524">
    <property type="term" value="F:ATP binding"/>
    <property type="evidence" value="ECO:0007669"/>
    <property type="project" value="UniProtKB-KW"/>
</dbReference>
<evidence type="ECO:0000256" key="2">
    <source>
        <dbReference type="ARBA" id="ARBA00012438"/>
    </source>
</evidence>
<keyword evidence="4" id="KW-0808">Transferase</keyword>
<reference evidence="10" key="1">
    <citation type="submission" date="2021-05" db="EMBL/GenBank/DDBJ databases">
        <title>Novel Bacillus species.</title>
        <authorList>
            <person name="Liu G."/>
        </authorList>
    </citation>
    <scope>NUCLEOTIDE SEQUENCE</scope>
    <source>
        <strain evidence="10 12">FJAT-50051</strain>
    </source>
</reference>
<feature type="domain" description="Histidine kinase" evidence="9">
    <location>
        <begin position="160"/>
        <end position="367"/>
    </location>
</feature>
<evidence type="ECO:0000256" key="4">
    <source>
        <dbReference type="ARBA" id="ARBA00022679"/>
    </source>
</evidence>
<evidence type="ECO:0000256" key="1">
    <source>
        <dbReference type="ARBA" id="ARBA00000085"/>
    </source>
</evidence>
<evidence type="ECO:0000313" key="11">
    <source>
        <dbReference type="EMBL" id="MCH6264405.1"/>
    </source>
</evidence>
<dbReference type="Gene3D" id="1.10.490.70">
    <property type="entry name" value="Histidine kinase N-terminal domain"/>
    <property type="match status" value="1"/>
</dbReference>
<dbReference type="PANTHER" id="PTHR43065">
    <property type="entry name" value="SENSOR HISTIDINE KINASE"/>
    <property type="match status" value="1"/>
</dbReference>
<dbReference type="InterPro" id="IPR036097">
    <property type="entry name" value="HisK_dim/P_sf"/>
</dbReference>
<keyword evidence="8" id="KW-0902">Two-component regulatory system</keyword>
<dbReference type="SUPFAM" id="SSF55874">
    <property type="entry name" value="ATPase domain of HSP90 chaperone/DNA topoisomerase II/histidine kinase"/>
    <property type="match status" value="1"/>
</dbReference>
<evidence type="ECO:0000259" key="9">
    <source>
        <dbReference type="PROSITE" id="PS50109"/>
    </source>
</evidence>
<keyword evidence="6" id="KW-0418">Kinase</keyword>
<dbReference type="PROSITE" id="PS50109">
    <property type="entry name" value="HIS_KIN"/>
    <property type="match status" value="1"/>
</dbReference>
<dbReference type="InterPro" id="IPR004358">
    <property type="entry name" value="Sig_transdc_His_kin-like_C"/>
</dbReference>
<evidence type="ECO:0000313" key="10">
    <source>
        <dbReference type="EMBL" id="MBS4185653.1"/>
    </source>
</evidence>
<accession>A0A942T5V4</accession>
<dbReference type="Proteomes" id="UP000677265">
    <property type="component" value="Unassembled WGS sequence"/>
</dbReference>
<organism evidence="10">
    <name type="scientific">Neobacillus citreus</name>
    <dbReference type="NCBI Taxonomy" id="2833578"/>
    <lineage>
        <taxon>Bacteria</taxon>
        <taxon>Bacillati</taxon>
        <taxon>Bacillota</taxon>
        <taxon>Bacilli</taxon>
        <taxon>Bacillales</taxon>
        <taxon>Bacillaceae</taxon>
        <taxon>Neobacillus</taxon>
    </lineage>
</organism>
<evidence type="ECO:0000256" key="7">
    <source>
        <dbReference type="ARBA" id="ARBA00022840"/>
    </source>
</evidence>
<keyword evidence="5" id="KW-0547">Nucleotide-binding</keyword>
<evidence type="ECO:0000256" key="3">
    <source>
        <dbReference type="ARBA" id="ARBA00022553"/>
    </source>
</evidence>
<evidence type="ECO:0000256" key="8">
    <source>
        <dbReference type="ARBA" id="ARBA00023012"/>
    </source>
</evidence>